<evidence type="ECO:0000259" key="1">
    <source>
        <dbReference type="SMART" id="SM00955"/>
    </source>
</evidence>
<reference evidence="2 3" key="1">
    <citation type="submission" date="2020-07" db="EMBL/GenBank/DDBJ databases">
        <title>The yeast mating-type switching endonuclease HO is a domesticated member of an unorthodox homing genetic element family.</title>
        <authorList>
            <person name="Coughlan A.Y."/>
            <person name="Lombardi L."/>
            <person name="Braun-Galleani S."/>
            <person name="Martos A.R."/>
            <person name="Galeote V."/>
            <person name="Bigey F."/>
            <person name="Dequin S."/>
            <person name="Byrne K.P."/>
            <person name="Wolfe K.H."/>
        </authorList>
    </citation>
    <scope>NUCLEOTIDE SEQUENCE [LARGE SCALE GENOMIC DNA]</scope>
    <source>
        <strain evidence="2 3">NRRL Y-6702</strain>
    </source>
</reference>
<dbReference type="GO" id="GO:0003723">
    <property type="term" value="F:RNA binding"/>
    <property type="evidence" value="ECO:0007669"/>
    <property type="project" value="InterPro"/>
</dbReference>
<dbReference type="RefSeq" id="XP_037143946.1">
    <property type="nucleotide sequence ID" value="XM_037288051.1"/>
</dbReference>
<evidence type="ECO:0000313" key="3">
    <source>
        <dbReference type="Proteomes" id="UP000509704"/>
    </source>
</evidence>
<feature type="domain" description="RNB" evidence="1">
    <location>
        <begin position="487"/>
        <end position="816"/>
    </location>
</feature>
<dbReference type="PANTHER" id="PTHR23355:SF59">
    <property type="entry name" value="EXORIBONUCLEASE II, MITOCHONDRIAL"/>
    <property type="match status" value="1"/>
</dbReference>
<dbReference type="InterPro" id="IPR050180">
    <property type="entry name" value="RNR_Ribonuclease"/>
</dbReference>
<dbReference type="SMART" id="SM00955">
    <property type="entry name" value="RNB"/>
    <property type="match status" value="1"/>
</dbReference>
<dbReference type="OrthoDB" id="2285229at2759"/>
<protein>
    <recommendedName>
        <fullName evidence="1">RNB domain-containing protein</fullName>
    </recommendedName>
</protein>
<name>A0A7H9B0Q3_ZYGMR</name>
<dbReference type="Pfam" id="PF00773">
    <property type="entry name" value="RNB"/>
    <property type="match status" value="1"/>
</dbReference>
<evidence type="ECO:0000313" key="2">
    <source>
        <dbReference type="EMBL" id="QLG72218.1"/>
    </source>
</evidence>
<dbReference type="Proteomes" id="UP000509704">
    <property type="component" value="Chromosome 3"/>
</dbReference>
<gene>
    <name evidence="2" type="ORF">HG535_0C05720</name>
</gene>
<dbReference type="PANTHER" id="PTHR23355">
    <property type="entry name" value="RIBONUCLEASE"/>
    <property type="match status" value="1"/>
</dbReference>
<dbReference type="GeneID" id="59235916"/>
<dbReference type="GO" id="GO:0006402">
    <property type="term" value="P:mRNA catabolic process"/>
    <property type="evidence" value="ECO:0007669"/>
    <property type="project" value="TreeGrafter"/>
</dbReference>
<sequence length="930" mass="104731">MYRCARGLHCTGALARTKASTGARARIRKSPPQKGRLAEEATALSGSISAHEIGAISSSFVARTRELEPGLEVKQLSQIRAQFQERYDARYLRPSKQWVRQRGIGGTASSRQPNKYLINECAERIHKHDLQFDASALSRGPLRIGDLVLLKQHFNELSMCVDVPSSTLDPRYTFAAVDGTLKFASKSSVLLRMPNNYGNHENEGKLLAREAKHDFAPIGTIKNSPDETIVLSTTARQMVTSYLPQQISKSAWSQLPLVLKNLEQLHRSLQNFAGPVNFPFVKLVQLVQKNMNMHVTAASTLSEILDSAVFLATYWAVRLQQKFHLWGEIQLNRALLTPISVTILPFESQHVYYTNVVKCLKSNNYKDINDFADLVNTKDFVTVVSRFPHIIKLLEDYASGNLENIESIISLISTIFRKIDSFKDNDITKDCCHELLIELTPNNSLWNPMHSNLTLALPPSSNLTKSQQVFFDLVKPPPETALDDFERFDFKDLRVYCIDSDDAHEIDDGISIRELGNGKFTLYIHIADPASLFNESSQQDSYGIEDEVLKIASKKCFTTYLPDLVAPMLPRSYCKAADLGKNDDLTKTITFSVDVVVAPDEQSMKIQNNTSQIRLGQVSRFPQVSYDSVDRTLKETRNLIQDKWSIEQKELKNLHLIARLLRETRVKEMDAVIFGDGFNKGLVKVSDDSQKISFENKVETSSVVLVTEMMILANTLSGKFFFENKIPGVFRSYQPLMLGDRAQNEYGQMKAKIKKGILPSFKDITLLASLLNSSFYSAKPMSHNMIGAPQYLTVTSPLRRFPDLINHLQLHRHIRGLPICFTQSEISNLVDDIQSRDSILKDASRQGATYWTLKFVKDSLKNDPNQRFEVMVTSVPQLGLVRCILPDYPAARGSLKLKPSETKPPEIGNTVANCKITKIDCLDGILELEV</sequence>
<dbReference type="AlphaFoldDB" id="A0A7H9B0Q3"/>
<organism evidence="2 3">
    <name type="scientific">Zygotorulaspora mrakii</name>
    <name type="common">Zygosaccharomyces mrakii</name>
    <dbReference type="NCBI Taxonomy" id="42260"/>
    <lineage>
        <taxon>Eukaryota</taxon>
        <taxon>Fungi</taxon>
        <taxon>Dikarya</taxon>
        <taxon>Ascomycota</taxon>
        <taxon>Saccharomycotina</taxon>
        <taxon>Saccharomycetes</taxon>
        <taxon>Saccharomycetales</taxon>
        <taxon>Saccharomycetaceae</taxon>
        <taxon>Zygotorulaspora</taxon>
    </lineage>
</organism>
<accession>A0A7H9B0Q3</accession>
<dbReference type="SUPFAM" id="SSF50249">
    <property type="entry name" value="Nucleic acid-binding proteins"/>
    <property type="match status" value="1"/>
</dbReference>
<keyword evidence="3" id="KW-1185">Reference proteome</keyword>
<dbReference type="GO" id="GO:0000175">
    <property type="term" value="F:3'-5'-RNA exonuclease activity"/>
    <property type="evidence" value="ECO:0007669"/>
    <property type="project" value="TreeGrafter"/>
</dbReference>
<dbReference type="EMBL" id="CP058606">
    <property type="protein sequence ID" value="QLG72218.1"/>
    <property type="molecule type" value="Genomic_DNA"/>
</dbReference>
<dbReference type="InterPro" id="IPR012340">
    <property type="entry name" value="NA-bd_OB-fold"/>
</dbReference>
<proteinExistence type="predicted"/>
<dbReference type="KEGG" id="zmk:HG535_0C05720"/>
<dbReference type="InterPro" id="IPR001900">
    <property type="entry name" value="RNase_II/R"/>
</dbReference>